<dbReference type="AlphaFoldDB" id="A0A1M5XKR8"/>
<accession>A0A1M5XKR8</accession>
<gene>
    <name evidence="1" type="ORF">SAMN05421807_12915</name>
</gene>
<dbReference type="EMBL" id="FQXD01000029">
    <property type="protein sequence ID" value="SHI00420.1"/>
    <property type="molecule type" value="Genomic_DNA"/>
</dbReference>
<dbReference type="RefSeq" id="WP_170861792.1">
    <property type="nucleotide sequence ID" value="NZ_FQXD01000029.1"/>
</dbReference>
<reference evidence="2" key="1">
    <citation type="submission" date="2016-11" db="EMBL/GenBank/DDBJ databases">
        <authorList>
            <person name="Varghese N."/>
            <person name="Submissions S."/>
        </authorList>
    </citation>
    <scope>NUCLEOTIDE SEQUENCE [LARGE SCALE GENOMIC DNA]</scope>
    <source>
        <strain evidence="2">CGMCC 1.6496</strain>
    </source>
</reference>
<protein>
    <submittedName>
        <fullName evidence="1">Uncharacterized protein</fullName>
    </submittedName>
</protein>
<dbReference type="Proteomes" id="UP000184079">
    <property type="component" value="Unassembled WGS sequence"/>
</dbReference>
<keyword evidence="2" id="KW-1185">Reference proteome</keyword>
<sequence>MQTKQALTYAIHPVENPYEIVDFLEDMGSWMIREAEKWLEIHNPQKQRHLAIE</sequence>
<evidence type="ECO:0000313" key="2">
    <source>
        <dbReference type="Proteomes" id="UP000184079"/>
    </source>
</evidence>
<name>A0A1M5XKR8_9BACI</name>
<organism evidence="1 2">
    <name type="scientific">Virgibacillus chiguensis</name>
    <dbReference type="NCBI Taxonomy" id="411959"/>
    <lineage>
        <taxon>Bacteria</taxon>
        <taxon>Bacillati</taxon>
        <taxon>Bacillota</taxon>
        <taxon>Bacilli</taxon>
        <taxon>Bacillales</taxon>
        <taxon>Bacillaceae</taxon>
        <taxon>Virgibacillus</taxon>
    </lineage>
</organism>
<evidence type="ECO:0000313" key="1">
    <source>
        <dbReference type="EMBL" id="SHI00420.1"/>
    </source>
</evidence>
<proteinExistence type="predicted"/>